<reference evidence="2" key="2">
    <citation type="submission" date="2023-05" db="EMBL/GenBank/DDBJ databases">
        <authorList>
            <consortium name="Lawrence Berkeley National Laboratory"/>
            <person name="Steindorff A."/>
            <person name="Hensen N."/>
            <person name="Bonometti L."/>
            <person name="Westerberg I."/>
            <person name="Brannstrom I.O."/>
            <person name="Guillou S."/>
            <person name="Cros-Aarteil S."/>
            <person name="Calhoun S."/>
            <person name="Haridas S."/>
            <person name="Kuo A."/>
            <person name="Mondo S."/>
            <person name="Pangilinan J."/>
            <person name="Riley R."/>
            <person name="Labutti K."/>
            <person name="Andreopoulos B."/>
            <person name="Lipzen A."/>
            <person name="Chen C."/>
            <person name="Yanf M."/>
            <person name="Daum C."/>
            <person name="Ng V."/>
            <person name="Clum A."/>
            <person name="Ohm R."/>
            <person name="Martin F."/>
            <person name="Silar P."/>
            <person name="Natvig D."/>
            <person name="Lalanne C."/>
            <person name="Gautier V."/>
            <person name="Ament-Velasquez S.L."/>
            <person name="Kruys A."/>
            <person name="Hutchinson M.I."/>
            <person name="Powell A.J."/>
            <person name="Barry K."/>
            <person name="Miller A.N."/>
            <person name="Grigoriev I.V."/>
            <person name="Debuchy R."/>
            <person name="Gladieux P."/>
            <person name="Thoren M.H."/>
            <person name="Johannesson H."/>
        </authorList>
    </citation>
    <scope>NUCLEOTIDE SEQUENCE</scope>
    <source>
        <strain evidence="2">CBS 538.74</strain>
    </source>
</reference>
<evidence type="ECO:0000313" key="2">
    <source>
        <dbReference type="EMBL" id="KAK4150989.1"/>
    </source>
</evidence>
<dbReference type="Proteomes" id="UP001302745">
    <property type="component" value="Unassembled WGS sequence"/>
</dbReference>
<name>A0AAN6VGR8_9PEZI</name>
<gene>
    <name evidence="2" type="ORF">C8A00DRAFT_17552</name>
</gene>
<reference evidence="2" key="1">
    <citation type="journal article" date="2023" name="Mol. Phylogenet. Evol.">
        <title>Genome-scale phylogeny and comparative genomics of the fungal order Sordariales.</title>
        <authorList>
            <person name="Hensen N."/>
            <person name="Bonometti L."/>
            <person name="Westerberg I."/>
            <person name="Brannstrom I.O."/>
            <person name="Guillou S."/>
            <person name="Cros-Aarteil S."/>
            <person name="Calhoun S."/>
            <person name="Haridas S."/>
            <person name="Kuo A."/>
            <person name="Mondo S."/>
            <person name="Pangilinan J."/>
            <person name="Riley R."/>
            <person name="LaButti K."/>
            <person name="Andreopoulos B."/>
            <person name="Lipzen A."/>
            <person name="Chen C."/>
            <person name="Yan M."/>
            <person name="Daum C."/>
            <person name="Ng V."/>
            <person name="Clum A."/>
            <person name="Steindorff A."/>
            <person name="Ohm R.A."/>
            <person name="Martin F."/>
            <person name="Silar P."/>
            <person name="Natvig D.O."/>
            <person name="Lalanne C."/>
            <person name="Gautier V."/>
            <person name="Ament-Velasquez S.L."/>
            <person name="Kruys A."/>
            <person name="Hutchinson M.I."/>
            <person name="Powell A.J."/>
            <person name="Barry K."/>
            <person name="Miller A.N."/>
            <person name="Grigoriev I.V."/>
            <person name="Debuchy R."/>
            <person name="Gladieux P."/>
            <person name="Hiltunen Thoren M."/>
            <person name="Johannesson H."/>
        </authorList>
    </citation>
    <scope>NUCLEOTIDE SEQUENCE</scope>
    <source>
        <strain evidence="2">CBS 538.74</strain>
    </source>
</reference>
<protein>
    <submittedName>
        <fullName evidence="2">Uncharacterized protein</fullName>
    </submittedName>
</protein>
<keyword evidence="3" id="KW-1185">Reference proteome</keyword>
<organism evidence="2 3">
    <name type="scientific">Chaetomidium leptoderma</name>
    <dbReference type="NCBI Taxonomy" id="669021"/>
    <lineage>
        <taxon>Eukaryota</taxon>
        <taxon>Fungi</taxon>
        <taxon>Dikarya</taxon>
        <taxon>Ascomycota</taxon>
        <taxon>Pezizomycotina</taxon>
        <taxon>Sordariomycetes</taxon>
        <taxon>Sordariomycetidae</taxon>
        <taxon>Sordariales</taxon>
        <taxon>Chaetomiaceae</taxon>
        <taxon>Chaetomidium</taxon>
    </lineage>
</organism>
<dbReference type="EMBL" id="MU857039">
    <property type="protein sequence ID" value="KAK4150989.1"/>
    <property type="molecule type" value="Genomic_DNA"/>
</dbReference>
<evidence type="ECO:0000256" key="1">
    <source>
        <dbReference type="SAM" id="MobiDB-lite"/>
    </source>
</evidence>
<evidence type="ECO:0000313" key="3">
    <source>
        <dbReference type="Proteomes" id="UP001302745"/>
    </source>
</evidence>
<sequence>MAEYNELLVQKFEAVFQTIGNQDVNTSFDTIQREFPDPEEEKAFGDWVYAGLDARLAEQDGPGITAEEFVKQVDSANFLDGNIITQLIPAIQKNIRPCIPIGFDGDTIYRLDPEVFGLWAQPRDDDPEPDDPFLGINSTVQPREPARPANRRQANLSEMSACSAESDDANVPGFVFSQLGELQYATRRDHQQGWPDDDDDKANKELHWMPSGFNLVARLSSSARTDGIFAIYNMFPRDDFDWKRHQITHPFWGIPPTTPIDGDEQFSCAKLGQHLSEFGKGHRVVWMDRIEHPVELVRVTRSGDGRVLRATVDEKFLWSGRREGSGSSTETGSEY</sequence>
<proteinExistence type="predicted"/>
<dbReference type="AlphaFoldDB" id="A0AAN6VGR8"/>
<comment type="caution">
    <text evidence="2">The sequence shown here is derived from an EMBL/GenBank/DDBJ whole genome shotgun (WGS) entry which is preliminary data.</text>
</comment>
<feature type="region of interest" description="Disordered" evidence="1">
    <location>
        <begin position="123"/>
        <end position="154"/>
    </location>
</feature>
<accession>A0AAN6VGR8</accession>